<name>A0A318TAP7_9BACL</name>
<accession>A0A318TAP7</accession>
<protein>
    <submittedName>
        <fullName evidence="1">Uncharacterized protein</fullName>
    </submittedName>
</protein>
<comment type="caution">
    <text evidence="1">The sequence shown here is derived from an EMBL/GenBank/DDBJ whole genome shotgun (WGS) entry which is preliminary data.</text>
</comment>
<reference evidence="1 2" key="1">
    <citation type="submission" date="2018-06" db="EMBL/GenBank/DDBJ databases">
        <title>Genomic Encyclopedia of Archaeal and Bacterial Type Strains, Phase II (KMG-II): from individual species to whole genera.</title>
        <authorList>
            <person name="Goeker M."/>
        </authorList>
    </citation>
    <scope>NUCLEOTIDE SEQUENCE [LARGE SCALE GENOMIC DNA]</scope>
    <source>
        <strain evidence="1 2">KACC 16626</strain>
    </source>
</reference>
<gene>
    <name evidence="1" type="ORF">BJ095_1564</name>
</gene>
<evidence type="ECO:0000313" key="2">
    <source>
        <dbReference type="Proteomes" id="UP000247416"/>
    </source>
</evidence>
<dbReference type="OrthoDB" id="2928760at2"/>
<evidence type="ECO:0000313" key="1">
    <source>
        <dbReference type="EMBL" id="PYF01774.1"/>
    </source>
</evidence>
<dbReference type="RefSeq" id="WP_107935121.1">
    <property type="nucleotide sequence ID" value="NZ_CP085009.1"/>
</dbReference>
<organism evidence="1 2">
    <name type="scientific">Ureibacillus chungkukjangi</name>
    <dbReference type="NCBI Taxonomy" id="1202712"/>
    <lineage>
        <taxon>Bacteria</taxon>
        <taxon>Bacillati</taxon>
        <taxon>Bacillota</taxon>
        <taxon>Bacilli</taxon>
        <taxon>Bacillales</taxon>
        <taxon>Caryophanaceae</taxon>
        <taxon>Ureibacillus</taxon>
    </lineage>
</organism>
<dbReference type="AlphaFoldDB" id="A0A318TAP7"/>
<dbReference type="EMBL" id="QJTJ01000056">
    <property type="protein sequence ID" value="PYF01774.1"/>
    <property type="molecule type" value="Genomic_DNA"/>
</dbReference>
<keyword evidence="2" id="KW-1185">Reference proteome</keyword>
<proteinExistence type="predicted"/>
<sequence length="63" mass="7107">MLDRLKDAIRSKELICTSCSKKIEEGQRFTATLTMPSEKDMLVSRLDNAIARTADSVVCERCK</sequence>
<dbReference type="Proteomes" id="UP000247416">
    <property type="component" value="Unassembled WGS sequence"/>
</dbReference>